<dbReference type="RefSeq" id="WP_193931717.1">
    <property type="nucleotide sequence ID" value="NZ_CAWPMZ010000037.1"/>
</dbReference>
<dbReference type="Proteomes" id="UP000651156">
    <property type="component" value="Unassembled WGS sequence"/>
</dbReference>
<organism evidence="2 3">
    <name type="scientific">Gloeocapsopsis crepidinum LEGE 06123</name>
    <dbReference type="NCBI Taxonomy" id="588587"/>
    <lineage>
        <taxon>Bacteria</taxon>
        <taxon>Bacillati</taxon>
        <taxon>Cyanobacteriota</taxon>
        <taxon>Cyanophyceae</taxon>
        <taxon>Oscillatoriophycideae</taxon>
        <taxon>Chroococcales</taxon>
        <taxon>Chroococcaceae</taxon>
        <taxon>Gloeocapsopsis</taxon>
    </lineage>
</organism>
<keyword evidence="3" id="KW-1185">Reference proteome</keyword>
<feature type="chain" id="PRO_5047524928" evidence="1">
    <location>
        <begin position="23"/>
        <end position="202"/>
    </location>
</feature>
<dbReference type="EMBL" id="JADEWN010000018">
    <property type="protein sequence ID" value="MBE9190534.1"/>
    <property type="molecule type" value="Genomic_DNA"/>
</dbReference>
<proteinExistence type="predicted"/>
<accession>A0ABR9UQI9</accession>
<gene>
    <name evidence="2" type="ORF">IQ230_09210</name>
</gene>
<evidence type="ECO:0000313" key="3">
    <source>
        <dbReference type="Proteomes" id="UP000651156"/>
    </source>
</evidence>
<name>A0ABR9UQI9_9CHRO</name>
<protein>
    <submittedName>
        <fullName evidence="2">Uncharacterized protein</fullName>
    </submittedName>
</protein>
<evidence type="ECO:0000313" key="2">
    <source>
        <dbReference type="EMBL" id="MBE9190534.1"/>
    </source>
</evidence>
<keyword evidence="1" id="KW-0732">Signal</keyword>
<comment type="caution">
    <text evidence="2">The sequence shown here is derived from an EMBL/GenBank/DDBJ whole genome shotgun (WGS) entry which is preliminary data.</text>
</comment>
<feature type="signal peptide" evidence="1">
    <location>
        <begin position="1"/>
        <end position="22"/>
    </location>
</feature>
<evidence type="ECO:0000256" key="1">
    <source>
        <dbReference type="SAM" id="SignalP"/>
    </source>
</evidence>
<sequence>MKTAIVAGTIVAALSFSLPAVAATTTKYQFKGQNAFASFYQYDECNSTSAYVTAFTSRVKDGPGAPTAQMGADFYYYNYDYCNGTYSEGYGSSPDANFTIDNQLSSASLNGTFIVYDYWSGTSKTASVALTWTGVGSTSNDKYSYTYQTPRYMTRYRSNGSFREAQAAGSVTIDGINLIENLSSYGSLGSSRSGSFERITRR</sequence>
<reference evidence="2 3" key="1">
    <citation type="submission" date="2020-10" db="EMBL/GenBank/DDBJ databases">
        <authorList>
            <person name="Castelo-Branco R."/>
            <person name="Eusebio N."/>
            <person name="Adriana R."/>
            <person name="Vieira A."/>
            <person name="Brugerolle De Fraissinette N."/>
            <person name="Rezende De Castro R."/>
            <person name="Schneider M.P."/>
            <person name="Vasconcelos V."/>
            <person name="Leao P.N."/>
        </authorList>
    </citation>
    <scope>NUCLEOTIDE SEQUENCE [LARGE SCALE GENOMIC DNA]</scope>
    <source>
        <strain evidence="2 3">LEGE 06123</strain>
    </source>
</reference>